<dbReference type="EMBL" id="JMSE01000527">
    <property type="protein sequence ID" value="KDN69337.1"/>
    <property type="molecule type" value="Genomic_DNA"/>
</dbReference>
<evidence type="ECO:0000313" key="3">
    <source>
        <dbReference type="EMBL" id="KDN69337.1"/>
    </source>
</evidence>
<feature type="domain" description="DUF6604" evidence="2">
    <location>
        <begin position="18"/>
        <end position="224"/>
    </location>
</feature>
<dbReference type="Pfam" id="PF20253">
    <property type="entry name" value="DUF6604"/>
    <property type="match status" value="1"/>
</dbReference>
<evidence type="ECO:0000313" key="4">
    <source>
        <dbReference type="Proteomes" id="UP000027238"/>
    </source>
</evidence>
<evidence type="ECO:0000259" key="2">
    <source>
        <dbReference type="Pfam" id="PF20253"/>
    </source>
</evidence>
<feature type="region of interest" description="Disordered" evidence="1">
    <location>
        <begin position="210"/>
        <end position="231"/>
    </location>
</feature>
<evidence type="ECO:0000256" key="1">
    <source>
        <dbReference type="SAM" id="MobiDB-lite"/>
    </source>
</evidence>
<reference evidence="4" key="1">
    <citation type="journal article" date="2014" name="Genome Announc.">
        <title>Draft genome sequence of Colletotrichum sublineola, a destructive pathogen of cultivated sorghum.</title>
        <authorList>
            <person name="Baroncelli R."/>
            <person name="Sanz-Martin J.M."/>
            <person name="Rech G.E."/>
            <person name="Sukno S.A."/>
            <person name="Thon M.R."/>
        </authorList>
    </citation>
    <scope>NUCLEOTIDE SEQUENCE [LARGE SCALE GENOMIC DNA]</scope>
    <source>
        <strain evidence="4">TX430BB</strain>
    </source>
</reference>
<feature type="compositionally biased region" description="Gly residues" evidence="1">
    <location>
        <begin position="67"/>
        <end position="76"/>
    </location>
</feature>
<keyword evidence="4" id="KW-1185">Reference proteome</keyword>
<dbReference type="STRING" id="1173701.A0A066XKA1"/>
<dbReference type="AlphaFoldDB" id="A0A066XKA1"/>
<comment type="caution">
    <text evidence="3">The sequence shown here is derived from an EMBL/GenBank/DDBJ whole genome shotgun (WGS) entry which is preliminary data.</text>
</comment>
<feature type="region of interest" description="Disordered" evidence="1">
    <location>
        <begin position="61"/>
        <end position="83"/>
    </location>
</feature>
<gene>
    <name evidence="3" type="ORF">CSUB01_09895</name>
</gene>
<dbReference type="Proteomes" id="UP000027238">
    <property type="component" value="Unassembled WGS sequence"/>
</dbReference>
<dbReference type="InterPro" id="IPR046539">
    <property type="entry name" value="DUF6604"/>
</dbReference>
<proteinExistence type="predicted"/>
<protein>
    <recommendedName>
        <fullName evidence="2">DUF6604 domain-containing protein</fullName>
    </recommendedName>
</protein>
<organism evidence="3 4">
    <name type="scientific">Colletotrichum sublineola</name>
    <name type="common">Sorghum anthracnose fungus</name>
    <dbReference type="NCBI Taxonomy" id="1173701"/>
    <lineage>
        <taxon>Eukaryota</taxon>
        <taxon>Fungi</taxon>
        <taxon>Dikarya</taxon>
        <taxon>Ascomycota</taxon>
        <taxon>Pezizomycotina</taxon>
        <taxon>Sordariomycetes</taxon>
        <taxon>Hypocreomycetidae</taxon>
        <taxon>Glomerellales</taxon>
        <taxon>Glomerellaceae</taxon>
        <taxon>Colletotrichum</taxon>
        <taxon>Colletotrichum graminicola species complex</taxon>
    </lineage>
</organism>
<name>A0A066XKA1_COLSU</name>
<sequence>MGRNSVSLFVQYDTSICRRYGRDTDSVALGLASTAKAHRYPKPVSGLQSWTLKDGSSKGGWRVEACPGGGGTGGGAKRAEEETTKHTVSSKDFLLLTRFIAKRQDPIVLVLDVFLATISRLVDLRSGFGSRLRDYGLRLGPDADPRRGFFVETPMAVKGVLQPGTPSATPLGAAANAGDAAPQIPSQDLGNGFPALSVDKPDAAFLEAFHGAPHQKPEPHDGDPVSYEAEL</sequence>
<dbReference type="HOGENOM" id="CLU_1199734_0_0_1"/>
<dbReference type="OrthoDB" id="5238236at2759"/>
<accession>A0A066XKA1</accession>